<dbReference type="VEuPathDB" id="FungiDB:ASPVEDRAFT_782670"/>
<organism evidence="9 10">
    <name type="scientific">Aspergillus versicolor CBS 583.65</name>
    <dbReference type="NCBI Taxonomy" id="1036611"/>
    <lineage>
        <taxon>Eukaryota</taxon>
        <taxon>Fungi</taxon>
        <taxon>Dikarya</taxon>
        <taxon>Ascomycota</taxon>
        <taxon>Pezizomycotina</taxon>
        <taxon>Eurotiomycetes</taxon>
        <taxon>Eurotiomycetidae</taxon>
        <taxon>Eurotiales</taxon>
        <taxon>Aspergillaceae</taxon>
        <taxon>Aspergillus</taxon>
        <taxon>Aspergillus subgen. Nidulantes</taxon>
    </lineage>
</organism>
<dbReference type="CDD" id="cd12148">
    <property type="entry name" value="fungal_TF_MHR"/>
    <property type="match status" value="1"/>
</dbReference>
<gene>
    <name evidence="9" type="ORF">ASPVEDRAFT_782670</name>
</gene>
<dbReference type="Pfam" id="PF00172">
    <property type="entry name" value="Zn_clus"/>
    <property type="match status" value="1"/>
</dbReference>
<dbReference type="GO" id="GO:0000976">
    <property type="term" value="F:transcription cis-regulatory region binding"/>
    <property type="evidence" value="ECO:0007669"/>
    <property type="project" value="TreeGrafter"/>
</dbReference>
<dbReference type="OrthoDB" id="3163292at2759"/>
<evidence type="ECO:0000256" key="4">
    <source>
        <dbReference type="ARBA" id="ARBA00023125"/>
    </source>
</evidence>
<evidence type="ECO:0000259" key="8">
    <source>
        <dbReference type="PROSITE" id="PS50048"/>
    </source>
</evidence>
<protein>
    <recommendedName>
        <fullName evidence="8">Zn(2)-C6 fungal-type domain-containing protein</fullName>
    </recommendedName>
</protein>
<dbReference type="SUPFAM" id="SSF57701">
    <property type="entry name" value="Zn2/Cys6 DNA-binding domain"/>
    <property type="match status" value="1"/>
</dbReference>
<reference evidence="10" key="1">
    <citation type="journal article" date="2017" name="Genome Biol.">
        <title>Comparative genomics reveals high biological diversity and specific adaptations in the industrially and medically important fungal genus Aspergillus.</title>
        <authorList>
            <person name="de Vries R.P."/>
            <person name="Riley R."/>
            <person name="Wiebenga A."/>
            <person name="Aguilar-Osorio G."/>
            <person name="Amillis S."/>
            <person name="Uchima C.A."/>
            <person name="Anderluh G."/>
            <person name="Asadollahi M."/>
            <person name="Askin M."/>
            <person name="Barry K."/>
            <person name="Battaglia E."/>
            <person name="Bayram O."/>
            <person name="Benocci T."/>
            <person name="Braus-Stromeyer S.A."/>
            <person name="Caldana C."/>
            <person name="Canovas D."/>
            <person name="Cerqueira G.C."/>
            <person name="Chen F."/>
            <person name="Chen W."/>
            <person name="Choi C."/>
            <person name="Clum A."/>
            <person name="Dos Santos R.A."/>
            <person name="Damasio A.R."/>
            <person name="Diallinas G."/>
            <person name="Emri T."/>
            <person name="Fekete E."/>
            <person name="Flipphi M."/>
            <person name="Freyberg S."/>
            <person name="Gallo A."/>
            <person name="Gournas C."/>
            <person name="Habgood R."/>
            <person name="Hainaut M."/>
            <person name="Harispe M.L."/>
            <person name="Henrissat B."/>
            <person name="Hilden K.S."/>
            <person name="Hope R."/>
            <person name="Hossain A."/>
            <person name="Karabika E."/>
            <person name="Karaffa L."/>
            <person name="Karanyi Z."/>
            <person name="Krasevec N."/>
            <person name="Kuo A."/>
            <person name="Kusch H."/>
            <person name="LaButti K."/>
            <person name="Lagendijk E.L."/>
            <person name="Lapidus A."/>
            <person name="Levasseur A."/>
            <person name="Lindquist E."/>
            <person name="Lipzen A."/>
            <person name="Logrieco A.F."/>
            <person name="MacCabe A."/>
            <person name="Maekelae M.R."/>
            <person name="Malavazi I."/>
            <person name="Melin P."/>
            <person name="Meyer V."/>
            <person name="Mielnichuk N."/>
            <person name="Miskei M."/>
            <person name="Molnar A.P."/>
            <person name="Mule G."/>
            <person name="Ngan C.Y."/>
            <person name="Orejas M."/>
            <person name="Orosz E."/>
            <person name="Ouedraogo J.P."/>
            <person name="Overkamp K.M."/>
            <person name="Park H.-S."/>
            <person name="Perrone G."/>
            <person name="Piumi F."/>
            <person name="Punt P.J."/>
            <person name="Ram A.F."/>
            <person name="Ramon A."/>
            <person name="Rauscher S."/>
            <person name="Record E."/>
            <person name="Riano-Pachon D.M."/>
            <person name="Robert V."/>
            <person name="Roehrig J."/>
            <person name="Ruller R."/>
            <person name="Salamov A."/>
            <person name="Salih N.S."/>
            <person name="Samson R.A."/>
            <person name="Sandor E."/>
            <person name="Sanguinetti M."/>
            <person name="Schuetze T."/>
            <person name="Sepcic K."/>
            <person name="Shelest E."/>
            <person name="Sherlock G."/>
            <person name="Sophianopoulou V."/>
            <person name="Squina F.M."/>
            <person name="Sun H."/>
            <person name="Susca A."/>
            <person name="Todd R.B."/>
            <person name="Tsang A."/>
            <person name="Unkles S.E."/>
            <person name="van de Wiele N."/>
            <person name="van Rossen-Uffink D."/>
            <person name="Oliveira J.V."/>
            <person name="Vesth T.C."/>
            <person name="Visser J."/>
            <person name="Yu J.-H."/>
            <person name="Zhou M."/>
            <person name="Andersen M.R."/>
            <person name="Archer D.B."/>
            <person name="Baker S.E."/>
            <person name="Benoit I."/>
            <person name="Brakhage A.A."/>
            <person name="Braus G.H."/>
            <person name="Fischer R."/>
            <person name="Frisvad J.C."/>
            <person name="Goldman G.H."/>
            <person name="Houbraken J."/>
            <person name="Oakley B."/>
            <person name="Pocsi I."/>
            <person name="Scazzocchio C."/>
            <person name="Seiboth B."/>
            <person name="vanKuyk P.A."/>
            <person name="Wortman J."/>
            <person name="Dyer P.S."/>
            <person name="Grigoriev I.V."/>
        </authorList>
    </citation>
    <scope>NUCLEOTIDE SEQUENCE [LARGE SCALE GENOMIC DNA]</scope>
    <source>
        <strain evidence="10">CBS 583.65</strain>
    </source>
</reference>
<evidence type="ECO:0000256" key="1">
    <source>
        <dbReference type="ARBA" id="ARBA00004123"/>
    </source>
</evidence>
<dbReference type="CDD" id="cd00067">
    <property type="entry name" value="GAL4"/>
    <property type="match status" value="1"/>
</dbReference>
<feature type="coiled-coil region" evidence="7">
    <location>
        <begin position="55"/>
        <end position="82"/>
    </location>
</feature>
<feature type="domain" description="Zn(2)-C6 fungal-type" evidence="8">
    <location>
        <begin position="18"/>
        <end position="49"/>
    </location>
</feature>
<dbReference type="AlphaFoldDB" id="A0A1L9PSC8"/>
<accession>A0A1L9PSC8</accession>
<keyword evidence="5" id="KW-0804">Transcription</keyword>
<dbReference type="RefSeq" id="XP_040670108.1">
    <property type="nucleotide sequence ID" value="XM_040816513.1"/>
</dbReference>
<evidence type="ECO:0000313" key="10">
    <source>
        <dbReference type="Proteomes" id="UP000184073"/>
    </source>
</evidence>
<keyword evidence="10" id="KW-1185">Reference proteome</keyword>
<keyword evidence="3" id="KW-0805">Transcription regulation</keyword>
<evidence type="ECO:0000313" key="9">
    <source>
        <dbReference type="EMBL" id="OJJ04346.1"/>
    </source>
</evidence>
<dbReference type="Proteomes" id="UP000184073">
    <property type="component" value="Unassembled WGS sequence"/>
</dbReference>
<proteinExistence type="predicted"/>
<dbReference type="PROSITE" id="PS50048">
    <property type="entry name" value="ZN2_CY6_FUNGAL_2"/>
    <property type="match status" value="1"/>
</dbReference>
<dbReference type="EMBL" id="KV878131">
    <property type="protein sequence ID" value="OJJ04346.1"/>
    <property type="molecule type" value="Genomic_DNA"/>
</dbReference>
<evidence type="ECO:0000256" key="6">
    <source>
        <dbReference type="ARBA" id="ARBA00023242"/>
    </source>
</evidence>
<evidence type="ECO:0000256" key="7">
    <source>
        <dbReference type="SAM" id="Coils"/>
    </source>
</evidence>
<sequence length="665" mass="74358">MEEPESPHSSTSRRNKRACTECRQQKARCDAFKKQPCSRCEKLELRCVMSEGFRREHKRQKYEELEKETDKLRKQLSAQASTSLRHQIQEIPAMMLPNPADGGSRRLGAVPGLGDDDNSLGYATYAAANGSQFLLSDAGPDVLPHLAAATLDNSAGHSSKLADLVPGSMYKNTVTGQARLQPLQPPVGMGPVVSTKKHLALAGVDPNRTLPRTISGVSLSGDEVDEIFDLFYRQYAHFIPVLDTKRTPNHTYEQSDFLFWAIIGTGSRTCAKNPTIFPALAKPIIDLAFRSPLSDCGPWNIVQGLLIVLNWPFPKDDNGIDVIFPLAGLLLHVAMQYGMHNPVSCHEFYKTRHQLPSAVDITHRSELWAYTIITYQRACLMKGQPPRSLPDLTQDISQRKVLYQNMSPHVRIRLKAQEIVTQCGTAVNEYGVLNLAAAEERGLDLLLKAYEQRVCDLHIDAPTSMVRFDVLVASLSVQGMHFLKNITLYADNCLRKLQTAACAVIDAIQIMAHELESLAVCPSQVWFGLLLAGSILLRMIKGHDTDIVDFGKAREYFMKSLNLTKLMIVSNSDMPTRIVSCLSQLYNSNKAFRKPDGSIMVGLRIRSRLALDPIIDTMWWWKEEYEPAMAIPEESSETVSAGIESVDLYNDQFWTDLEWALNIPD</sequence>
<dbReference type="GO" id="GO:0005634">
    <property type="term" value="C:nucleus"/>
    <property type="evidence" value="ECO:0007669"/>
    <property type="project" value="UniProtKB-SubCell"/>
</dbReference>
<dbReference type="PANTHER" id="PTHR31845:SF21">
    <property type="entry name" value="REGULATORY PROTEIN LEU3"/>
    <property type="match status" value="1"/>
</dbReference>
<dbReference type="GO" id="GO:0008270">
    <property type="term" value="F:zinc ion binding"/>
    <property type="evidence" value="ECO:0007669"/>
    <property type="project" value="InterPro"/>
</dbReference>
<evidence type="ECO:0000256" key="2">
    <source>
        <dbReference type="ARBA" id="ARBA00022833"/>
    </source>
</evidence>
<evidence type="ECO:0000256" key="3">
    <source>
        <dbReference type="ARBA" id="ARBA00023015"/>
    </source>
</evidence>
<name>A0A1L9PSC8_ASPVE</name>
<dbReference type="GO" id="GO:0000981">
    <property type="term" value="F:DNA-binding transcription factor activity, RNA polymerase II-specific"/>
    <property type="evidence" value="ECO:0007669"/>
    <property type="project" value="InterPro"/>
</dbReference>
<dbReference type="InterPro" id="IPR051089">
    <property type="entry name" value="prtT"/>
</dbReference>
<keyword evidence="2" id="KW-0862">Zinc</keyword>
<dbReference type="STRING" id="1036611.A0A1L9PSC8"/>
<comment type="subcellular location">
    <subcellularLocation>
        <location evidence="1">Nucleus</location>
    </subcellularLocation>
</comment>
<evidence type="ECO:0000256" key="5">
    <source>
        <dbReference type="ARBA" id="ARBA00023163"/>
    </source>
</evidence>
<dbReference type="InterPro" id="IPR036864">
    <property type="entry name" value="Zn2-C6_fun-type_DNA-bd_sf"/>
</dbReference>
<dbReference type="GeneID" id="63732024"/>
<dbReference type="InterPro" id="IPR001138">
    <property type="entry name" value="Zn2Cys6_DnaBD"/>
</dbReference>
<dbReference type="PANTHER" id="PTHR31845">
    <property type="entry name" value="FINGER DOMAIN PROTEIN, PUTATIVE-RELATED"/>
    <property type="match status" value="1"/>
</dbReference>
<dbReference type="SMART" id="SM00066">
    <property type="entry name" value="GAL4"/>
    <property type="match status" value="1"/>
</dbReference>
<keyword evidence="7" id="KW-0175">Coiled coil</keyword>
<keyword evidence="4" id="KW-0238">DNA-binding</keyword>
<dbReference type="Gene3D" id="4.10.240.10">
    <property type="entry name" value="Zn(2)-C6 fungal-type DNA-binding domain"/>
    <property type="match status" value="1"/>
</dbReference>
<keyword evidence="6" id="KW-0539">Nucleus</keyword>
<dbReference type="PROSITE" id="PS00463">
    <property type="entry name" value="ZN2_CY6_FUNGAL_1"/>
    <property type="match status" value="1"/>
</dbReference>